<sequence length="88" mass="10243">MGTLVVQNCYNVVVPGIFMSIGTNIRHLATAWRRKRQEDMVKKELPEVADYFAVAVPTRRVLWWFNIVVPGTCIWSWGESQELRLINH</sequence>
<gene>
    <name evidence="1" type="ORF">CDAR_505811</name>
</gene>
<comment type="caution">
    <text evidence="1">The sequence shown here is derived from an EMBL/GenBank/DDBJ whole genome shotgun (WGS) entry which is preliminary data.</text>
</comment>
<proteinExistence type="predicted"/>
<protein>
    <submittedName>
        <fullName evidence="1">Uncharacterized protein</fullName>
    </submittedName>
</protein>
<reference evidence="1 2" key="1">
    <citation type="submission" date="2021-06" db="EMBL/GenBank/DDBJ databases">
        <title>Caerostris darwini draft genome.</title>
        <authorList>
            <person name="Kono N."/>
            <person name="Arakawa K."/>
        </authorList>
    </citation>
    <scope>NUCLEOTIDE SEQUENCE [LARGE SCALE GENOMIC DNA]</scope>
</reference>
<name>A0AAV4QDL0_9ARAC</name>
<dbReference type="EMBL" id="BPLQ01004203">
    <property type="protein sequence ID" value="GIY06372.1"/>
    <property type="molecule type" value="Genomic_DNA"/>
</dbReference>
<keyword evidence="2" id="KW-1185">Reference proteome</keyword>
<evidence type="ECO:0000313" key="1">
    <source>
        <dbReference type="EMBL" id="GIY06372.1"/>
    </source>
</evidence>
<accession>A0AAV4QDL0</accession>
<organism evidence="1 2">
    <name type="scientific">Caerostris darwini</name>
    <dbReference type="NCBI Taxonomy" id="1538125"/>
    <lineage>
        <taxon>Eukaryota</taxon>
        <taxon>Metazoa</taxon>
        <taxon>Ecdysozoa</taxon>
        <taxon>Arthropoda</taxon>
        <taxon>Chelicerata</taxon>
        <taxon>Arachnida</taxon>
        <taxon>Araneae</taxon>
        <taxon>Araneomorphae</taxon>
        <taxon>Entelegynae</taxon>
        <taxon>Araneoidea</taxon>
        <taxon>Araneidae</taxon>
        <taxon>Caerostris</taxon>
    </lineage>
</organism>
<evidence type="ECO:0000313" key="2">
    <source>
        <dbReference type="Proteomes" id="UP001054837"/>
    </source>
</evidence>
<dbReference type="AlphaFoldDB" id="A0AAV4QDL0"/>
<dbReference type="Proteomes" id="UP001054837">
    <property type="component" value="Unassembled WGS sequence"/>
</dbReference>